<sequence>AEEIVLAQGSMKPVESIYQTVYESSDSSLQLIDQLAEKGETFDERSVNRTVLAESLERLEPRERQLIYCRYFKDMTQAATAAELGMTQVQVSRSEKKILGKLRKMFDD</sequence>
<dbReference type="InterPro" id="IPR014284">
    <property type="entry name" value="RNA_pol_sigma-70_dom"/>
</dbReference>
<keyword evidence="3" id="KW-0238">DNA-binding</keyword>
<dbReference type="NCBIfam" id="TIGR02937">
    <property type="entry name" value="sigma70-ECF"/>
    <property type="match status" value="1"/>
</dbReference>
<reference evidence="6" key="1">
    <citation type="submission" date="2020-10" db="EMBL/GenBank/DDBJ databases">
        <authorList>
            <person name="Gilroy R."/>
        </authorList>
    </citation>
    <scope>NUCLEOTIDE SEQUENCE</scope>
    <source>
        <strain evidence="6">ChiSjej5B23-6657</strain>
    </source>
</reference>
<dbReference type="PANTHER" id="PTHR30385">
    <property type="entry name" value="SIGMA FACTOR F FLAGELLAR"/>
    <property type="match status" value="1"/>
</dbReference>
<keyword evidence="2" id="KW-0731">Sigma factor</keyword>
<evidence type="ECO:0000256" key="2">
    <source>
        <dbReference type="ARBA" id="ARBA00023082"/>
    </source>
</evidence>
<organism evidence="6 7">
    <name type="scientific">Candidatus Pullilachnospira gallistercoris</name>
    <dbReference type="NCBI Taxonomy" id="2840911"/>
    <lineage>
        <taxon>Bacteria</taxon>
        <taxon>Bacillati</taxon>
        <taxon>Bacillota</taxon>
        <taxon>Clostridia</taxon>
        <taxon>Lachnospirales</taxon>
        <taxon>Lachnospiraceae</taxon>
        <taxon>Lachnospiraceae incertae sedis</taxon>
        <taxon>Candidatus Pullilachnospira</taxon>
    </lineage>
</organism>
<evidence type="ECO:0000259" key="5">
    <source>
        <dbReference type="Pfam" id="PF04545"/>
    </source>
</evidence>
<dbReference type="Proteomes" id="UP000823912">
    <property type="component" value="Unassembled WGS sequence"/>
</dbReference>
<evidence type="ECO:0000256" key="3">
    <source>
        <dbReference type="ARBA" id="ARBA00023125"/>
    </source>
</evidence>
<dbReference type="GO" id="GO:0016987">
    <property type="term" value="F:sigma factor activity"/>
    <property type="evidence" value="ECO:0007669"/>
    <property type="project" value="UniProtKB-KW"/>
</dbReference>
<comment type="caution">
    <text evidence="6">The sequence shown here is derived from an EMBL/GenBank/DDBJ whole genome shotgun (WGS) entry which is preliminary data.</text>
</comment>
<proteinExistence type="predicted"/>
<dbReference type="CDD" id="cd06171">
    <property type="entry name" value="Sigma70_r4"/>
    <property type="match status" value="1"/>
</dbReference>
<dbReference type="SUPFAM" id="SSF88659">
    <property type="entry name" value="Sigma3 and sigma4 domains of RNA polymerase sigma factors"/>
    <property type="match status" value="1"/>
</dbReference>
<dbReference type="Gene3D" id="1.20.140.160">
    <property type="match status" value="1"/>
</dbReference>
<dbReference type="GO" id="GO:0003677">
    <property type="term" value="F:DNA binding"/>
    <property type="evidence" value="ECO:0007669"/>
    <property type="project" value="UniProtKB-KW"/>
</dbReference>
<dbReference type="InterPro" id="IPR013324">
    <property type="entry name" value="RNA_pol_sigma_r3/r4-like"/>
</dbReference>
<reference evidence="6" key="2">
    <citation type="journal article" date="2021" name="PeerJ">
        <title>Extensive microbial diversity within the chicken gut microbiome revealed by metagenomics and culture.</title>
        <authorList>
            <person name="Gilroy R."/>
            <person name="Ravi A."/>
            <person name="Getino M."/>
            <person name="Pursley I."/>
            <person name="Horton D.L."/>
            <person name="Alikhan N.F."/>
            <person name="Baker D."/>
            <person name="Gharbi K."/>
            <person name="Hall N."/>
            <person name="Watson M."/>
            <person name="Adriaenssens E.M."/>
            <person name="Foster-Nyarko E."/>
            <person name="Jarju S."/>
            <person name="Secka A."/>
            <person name="Antonio M."/>
            <person name="Oren A."/>
            <person name="Chaudhuri R.R."/>
            <person name="La Ragione R."/>
            <person name="Hildebrand F."/>
            <person name="Pallen M.J."/>
        </authorList>
    </citation>
    <scope>NUCLEOTIDE SEQUENCE</scope>
    <source>
        <strain evidence="6">ChiSjej5B23-6657</strain>
    </source>
</reference>
<dbReference type="AlphaFoldDB" id="A0A9D1E7R3"/>
<dbReference type="Pfam" id="PF04545">
    <property type="entry name" value="Sigma70_r4"/>
    <property type="match status" value="1"/>
</dbReference>
<evidence type="ECO:0000313" key="7">
    <source>
        <dbReference type="Proteomes" id="UP000823912"/>
    </source>
</evidence>
<evidence type="ECO:0000313" key="6">
    <source>
        <dbReference type="EMBL" id="HIR69954.1"/>
    </source>
</evidence>
<feature type="non-terminal residue" evidence="6">
    <location>
        <position position="1"/>
    </location>
</feature>
<evidence type="ECO:0000256" key="4">
    <source>
        <dbReference type="ARBA" id="ARBA00023163"/>
    </source>
</evidence>
<dbReference type="GO" id="GO:0006352">
    <property type="term" value="P:DNA-templated transcription initiation"/>
    <property type="evidence" value="ECO:0007669"/>
    <property type="project" value="InterPro"/>
</dbReference>
<dbReference type="PANTHER" id="PTHR30385:SF4">
    <property type="entry name" value="RNA POLYMERASE SIGMA-E FACTOR"/>
    <property type="match status" value="1"/>
</dbReference>
<feature type="domain" description="RNA polymerase sigma-70 region 4" evidence="5">
    <location>
        <begin position="56"/>
        <end position="104"/>
    </location>
</feature>
<name>A0A9D1E7R3_9FIRM</name>
<gene>
    <name evidence="6" type="ORF">IAA55_01590</name>
</gene>
<dbReference type="EMBL" id="DVHM01000031">
    <property type="protein sequence ID" value="HIR69954.1"/>
    <property type="molecule type" value="Genomic_DNA"/>
</dbReference>
<keyword evidence="1" id="KW-0805">Transcription regulation</keyword>
<accession>A0A9D1E7R3</accession>
<keyword evidence="4" id="KW-0804">Transcription</keyword>
<protein>
    <submittedName>
        <fullName evidence="6">Sigma-70 family RNA polymerase sigma factor</fullName>
    </submittedName>
</protein>
<evidence type="ECO:0000256" key="1">
    <source>
        <dbReference type="ARBA" id="ARBA00023015"/>
    </source>
</evidence>
<dbReference type="InterPro" id="IPR007630">
    <property type="entry name" value="RNA_pol_sigma70_r4"/>
</dbReference>